<dbReference type="Proteomes" id="UP000639396">
    <property type="component" value="Unassembled WGS sequence"/>
</dbReference>
<comment type="caution">
    <text evidence="2">The sequence shown here is derived from an EMBL/GenBank/DDBJ whole genome shotgun (WGS) entry which is preliminary data.</text>
</comment>
<evidence type="ECO:0000259" key="1">
    <source>
        <dbReference type="Pfam" id="PF04734"/>
    </source>
</evidence>
<evidence type="ECO:0000313" key="3">
    <source>
        <dbReference type="Proteomes" id="UP000639396"/>
    </source>
</evidence>
<keyword evidence="3" id="KW-1185">Reference proteome</keyword>
<reference evidence="2" key="1">
    <citation type="submission" date="2020-09" db="EMBL/GenBank/DDBJ databases">
        <title>A novel bacterium of genus Paenibacillus, isolated from South China Sea.</title>
        <authorList>
            <person name="Huang H."/>
            <person name="Mo K."/>
            <person name="Hu Y."/>
        </authorList>
    </citation>
    <scope>NUCLEOTIDE SEQUENCE</scope>
    <source>
        <strain evidence="2">IB182363</strain>
    </source>
</reference>
<protein>
    <submittedName>
        <fullName evidence="2">Neutral/alkaline non-lysosomal ceramidase N-terminal domain-containing protein</fullName>
    </submittedName>
</protein>
<gene>
    <name evidence="2" type="ORF">IDH45_02770</name>
</gene>
<dbReference type="Pfam" id="PF04734">
    <property type="entry name" value="Ceramidase_alk"/>
    <property type="match status" value="1"/>
</dbReference>
<proteinExistence type="predicted"/>
<dbReference type="EMBL" id="JACXJA010000003">
    <property type="protein sequence ID" value="MBD2860909.1"/>
    <property type="molecule type" value="Genomic_DNA"/>
</dbReference>
<dbReference type="RefSeq" id="WP_190924440.1">
    <property type="nucleotide sequence ID" value="NZ_JACXJA010000003.1"/>
</dbReference>
<accession>A0A927C3Z8</accession>
<sequence>MSEGTGTEGRLLLGTAKIDITPASPIPLAGYGHRKGPYAGINRRLFARMNVFEQTEGGETRRVLIGMGDIIWWPGERMDPIRETLESKFGIRPSDVILSAQHTHGGPQTSVSFCDILGLTDDDYLTYLERQLFAAVETAIANLEPVTAEQGKGESYIGINRRKMAGDKMTMAPNPDGLYDSEVNVVRFRKDDGGTKAVFIHYTCHPTTTGDNFINSDYPGVAAERLEATLGCGAVVSFLQGCAGNIRPALHRDGKFYSGHDEEVMRFGRSLADEVERVLDGPMKTLDQAPLSGSRVVVELPFQPLPPEAELDEAAGKGGHMQQWAEKLRCHPEKLRPYIPFQVNRIALAQGLAYLAMDGEVVLEYGAYVKQLSGGETLAMGYSNGMVGYVPTASQVAEGGYEGKDSFIYFALPAAFDPELESIIKDAIQQLIRKED</sequence>
<feature type="domain" description="Neutral/alkaline non-lysosomal ceramidase N-terminal" evidence="1">
    <location>
        <begin position="12"/>
        <end position="246"/>
    </location>
</feature>
<dbReference type="InterPro" id="IPR031329">
    <property type="entry name" value="NEUT/ALK_ceramidase_N"/>
</dbReference>
<evidence type="ECO:0000313" key="2">
    <source>
        <dbReference type="EMBL" id="MBD2860909.1"/>
    </source>
</evidence>
<dbReference type="AlphaFoldDB" id="A0A927C3Z8"/>
<name>A0A927C3Z8_9BACL</name>
<organism evidence="2 3">
    <name type="scientific">Paenibacillus oceani</name>
    <dbReference type="NCBI Taxonomy" id="2772510"/>
    <lineage>
        <taxon>Bacteria</taxon>
        <taxon>Bacillati</taxon>
        <taxon>Bacillota</taxon>
        <taxon>Bacilli</taxon>
        <taxon>Bacillales</taxon>
        <taxon>Paenibacillaceae</taxon>
        <taxon>Paenibacillus</taxon>
    </lineage>
</organism>